<sequence>MAKAAHLSLSPYLIGFLLVLVVANTAYVRGECDEGNRVRVSVEGCDDCDNMCRSKSDFQVSHTSCLTTRAAFFTDYYCICCR</sequence>
<organism evidence="2 3">
    <name type="scientific">Papaver nudicaule</name>
    <name type="common">Iceland poppy</name>
    <dbReference type="NCBI Taxonomy" id="74823"/>
    <lineage>
        <taxon>Eukaryota</taxon>
        <taxon>Viridiplantae</taxon>
        <taxon>Streptophyta</taxon>
        <taxon>Embryophyta</taxon>
        <taxon>Tracheophyta</taxon>
        <taxon>Spermatophyta</taxon>
        <taxon>Magnoliopsida</taxon>
        <taxon>Ranunculales</taxon>
        <taxon>Papaveraceae</taxon>
        <taxon>Papaveroideae</taxon>
        <taxon>Papaver</taxon>
    </lineage>
</organism>
<evidence type="ECO:0000256" key="1">
    <source>
        <dbReference type="SAM" id="SignalP"/>
    </source>
</evidence>
<dbReference type="EMBL" id="JAJJMA010182884">
    <property type="protein sequence ID" value="MCL7037767.1"/>
    <property type="molecule type" value="Genomic_DNA"/>
</dbReference>
<evidence type="ECO:0000313" key="2">
    <source>
        <dbReference type="EMBL" id="MCL7037767.1"/>
    </source>
</evidence>
<gene>
    <name evidence="2" type="ORF">MKW94_026717</name>
</gene>
<reference evidence="2" key="1">
    <citation type="submission" date="2022-03" db="EMBL/GenBank/DDBJ databases">
        <title>A functionally conserved STORR gene fusion in Papaver species that diverged 16.8 million years ago.</title>
        <authorList>
            <person name="Catania T."/>
        </authorList>
    </citation>
    <scope>NUCLEOTIDE SEQUENCE</scope>
    <source>
        <strain evidence="2">S-191538</strain>
    </source>
</reference>
<comment type="caution">
    <text evidence="2">The sequence shown here is derived from an EMBL/GenBank/DDBJ whole genome shotgun (WGS) entry which is preliminary data.</text>
</comment>
<feature type="signal peptide" evidence="1">
    <location>
        <begin position="1"/>
        <end position="30"/>
    </location>
</feature>
<name>A0AA41SJA7_PAPNU</name>
<feature type="chain" id="PRO_5041424124" evidence="1">
    <location>
        <begin position="31"/>
        <end position="82"/>
    </location>
</feature>
<evidence type="ECO:0000313" key="3">
    <source>
        <dbReference type="Proteomes" id="UP001177140"/>
    </source>
</evidence>
<dbReference type="Proteomes" id="UP001177140">
    <property type="component" value="Unassembled WGS sequence"/>
</dbReference>
<protein>
    <submittedName>
        <fullName evidence="2">Uncharacterized protein</fullName>
    </submittedName>
</protein>
<proteinExistence type="predicted"/>
<dbReference type="AlphaFoldDB" id="A0AA41SJA7"/>
<accession>A0AA41SJA7</accession>
<keyword evidence="1" id="KW-0732">Signal</keyword>
<keyword evidence="3" id="KW-1185">Reference proteome</keyword>